<accession>A0A8S9NHW2</accession>
<protein>
    <submittedName>
        <fullName evidence="2">Uncharacterized protein</fullName>
    </submittedName>
</protein>
<dbReference type="AlphaFoldDB" id="A0A8S9NHW2"/>
<evidence type="ECO:0000256" key="1">
    <source>
        <dbReference type="SAM" id="Phobius"/>
    </source>
</evidence>
<proteinExistence type="predicted"/>
<organism evidence="2 3">
    <name type="scientific">Brassica cretica</name>
    <name type="common">Mustard</name>
    <dbReference type="NCBI Taxonomy" id="69181"/>
    <lineage>
        <taxon>Eukaryota</taxon>
        <taxon>Viridiplantae</taxon>
        <taxon>Streptophyta</taxon>
        <taxon>Embryophyta</taxon>
        <taxon>Tracheophyta</taxon>
        <taxon>Spermatophyta</taxon>
        <taxon>Magnoliopsida</taxon>
        <taxon>eudicotyledons</taxon>
        <taxon>Gunneridae</taxon>
        <taxon>Pentapetalae</taxon>
        <taxon>rosids</taxon>
        <taxon>malvids</taxon>
        <taxon>Brassicales</taxon>
        <taxon>Brassicaceae</taxon>
        <taxon>Brassiceae</taxon>
        <taxon>Brassica</taxon>
    </lineage>
</organism>
<sequence length="111" mass="12677">MGVCFKTYLSYFSSLLSYLLYLISSFSFAITHLLFLLRCCKEWSLLRFTLLSAPLVAPLVAPLRSSAIDIRAVVRRISSLEDEVESLLKDREIKRWRRLKKFDGGGLENGG</sequence>
<dbReference type="Proteomes" id="UP000712600">
    <property type="component" value="Unassembled WGS sequence"/>
</dbReference>
<name>A0A8S9NHW2_BRACR</name>
<keyword evidence="1" id="KW-0812">Transmembrane</keyword>
<comment type="caution">
    <text evidence="2">The sequence shown here is derived from an EMBL/GenBank/DDBJ whole genome shotgun (WGS) entry which is preliminary data.</text>
</comment>
<reference evidence="2" key="1">
    <citation type="submission" date="2019-12" db="EMBL/GenBank/DDBJ databases">
        <title>Genome sequencing and annotation of Brassica cretica.</title>
        <authorList>
            <person name="Studholme D.J."/>
            <person name="Sarris P."/>
        </authorList>
    </citation>
    <scope>NUCLEOTIDE SEQUENCE</scope>
    <source>
        <strain evidence="2">PFS-109/04</strain>
        <tissue evidence="2">Leaf</tissue>
    </source>
</reference>
<keyword evidence="1" id="KW-0472">Membrane</keyword>
<evidence type="ECO:0000313" key="3">
    <source>
        <dbReference type="Proteomes" id="UP000712600"/>
    </source>
</evidence>
<evidence type="ECO:0000313" key="2">
    <source>
        <dbReference type="EMBL" id="KAF3501418.1"/>
    </source>
</evidence>
<keyword evidence="1" id="KW-1133">Transmembrane helix</keyword>
<dbReference type="EMBL" id="QGKX02001621">
    <property type="protein sequence ID" value="KAF3501418.1"/>
    <property type="molecule type" value="Genomic_DNA"/>
</dbReference>
<feature type="transmembrane region" description="Helical" evidence="1">
    <location>
        <begin position="15"/>
        <end position="37"/>
    </location>
</feature>
<gene>
    <name evidence="2" type="ORF">F2Q69_00043727</name>
</gene>